<feature type="compositionally biased region" description="Basic and acidic residues" evidence="1">
    <location>
        <begin position="343"/>
        <end position="365"/>
    </location>
</feature>
<accession>A0AAD8XUW1</accession>
<evidence type="ECO:0000256" key="1">
    <source>
        <dbReference type="SAM" id="MobiDB-lite"/>
    </source>
</evidence>
<feature type="region of interest" description="Disordered" evidence="1">
    <location>
        <begin position="578"/>
        <end position="733"/>
    </location>
</feature>
<feature type="compositionally biased region" description="Basic and acidic residues" evidence="1">
    <location>
        <begin position="626"/>
        <end position="642"/>
    </location>
</feature>
<feature type="compositionally biased region" description="Basic and acidic residues" evidence="1">
    <location>
        <begin position="445"/>
        <end position="467"/>
    </location>
</feature>
<comment type="caution">
    <text evidence="2">The sequence shown here is derived from an EMBL/GenBank/DDBJ whole genome shotgun (WGS) entry which is preliminary data.</text>
</comment>
<feature type="compositionally biased region" description="Basic and acidic residues" evidence="1">
    <location>
        <begin position="244"/>
        <end position="266"/>
    </location>
</feature>
<feature type="compositionally biased region" description="Low complexity" evidence="1">
    <location>
        <begin position="97"/>
        <end position="115"/>
    </location>
</feature>
<feature type="compositionally biased region" description="Basic and acidic residues" evidence="1">
    <location>
        <begin position="547"/>
        <end position="564"/>
    </location>
</feature>
<evidence type="ECO:0000313" key="3">
    <source>
        <dbReference type="Proteomes" id="UP001224775"/>
    </source>
</evidence>
<proteinExistence type="predicted"/>
<evidence type="ECO:0000313" key="2">
    <source>
        <dbReference type="EMBL" id="KAK1734108.1"/>
    </source>
</evidence>
<feature type="compositionally biased region" description="Basic and acidic residues" evidence="1">
    <location>
        <begin position="7"/>
        <end position="20"/>
    </location>
</feature>
<reference evidence="2" key="1">
    <citation type="submission" date="2023-06" db="EMBL/GenBank/DDBJ databases">
        <title>Survivors Of The Sea: Transcriptome response of Skeletonema marinoi to long-term dormancy.</title>
        <authorList>
            <person name="Pinder M.I.M."/>
            <person name="Kourtchenko O."/>
            <person name="Robertson E.K."/>
            <person name="Larsson T."/>
            <person name="Maumus F."/>
            <person name="Osuna-Cruz C.M."/>
            <person name="Vancaester E."/>
            <person name="Stenow R."/>
            <person name="Vandepoele K."/>
            <person name="Ploug H."/>
            <person name="Bruchert V."/>
            <person name="Godhe A."/>
            <person name="Topel M."/>
        </authorList>
    </citation>
    <scope>NUCLEOTIDE SEQUENCE</scope>
    <source>
        <strain evidence="2">R05AC</strain>
    </source>
</reference>
<feature type="compositionally biased region" description="Low complexity" evidence="1">
    <location>
        <begin position="474"/>
        <end position="490"/>
    </location>
</feature>
<protein>
    <submittedName>
        <fullName evidence="2">Uncharacterized protein</fullName>
    </submittedName>
</protein>
<feature type="region of interest" description="Disordered" evidence="1">
    <location>
        <begin position="1"/>
        <end position="24"/>
    </location>
</feature>
<sequence>MKKFFKRSTEERGRKKKEELSLQNEQDILHGRKALAGSSTTRNTTNELSLLDPRGMMKRKNLSRSIIMDADVVVMPASAPPPPVDGTKHFMADYTISNNSSSPSNDNDQQQQGQQRRYSAVNNPLSATYRNNIPPSLSTNSATVMRTGSNNNYNHNNSGCGVNFSTTSMREDKLIKQRLNEQRVQYYKTISEGSSSADGHYPHPTMNIIDTVRPSRGDASSVMSDITCSIAGEPSVGSGGSSKESLDKQTRLTKEEQDRRTKELIKQQRHAAATSGGYRSTSSSVDSGNFEELIQPRGRLNQEEQDKRTKELIKQQRLAASSSGGGYRSTSSSVDSGNFEDLIQPRERRRITQEEQDKRTKEIIKQQRLAASSSSGGYRSTSSSVDSGNFEDLIQPRERRRITQEEQDKRTKEIIKQQRLAASSSSGGYRSTSSSVDSGNFEDLIQPRERRRITQEEQDKRTKEIIKQQRLAASSSSGGYRSTSSSVDSGNFEDLIQPRERRRITQEEQDKRTKEIIKQQRLAASSSGGGYRSTSSSVDSGNFEDLIQPRERRRITQEEQDKRTKEIIKQQLLAASSSLGASCHSNTSSYGDDEGSFSRSWRSSVDDSDEGSLSGSNRQLPPSLRELSRSLRKERAERDYGNNERSGSGGGGDSKREGGVGLRSAMKGNHRYSVHDGSGSGASRKNQDTDEEWKMVSFAGNEDDGEEKGRESRRASSIKLSEDDDEDDKAMPKEADFDNSEINIDDYNEAIMASAREFGGPDYYDKDDELRRSNLIDLHLAQFLATSQISTSDDFDPSELKEIYHQSLEGVDEEDEDYTASPKSQRRLSHFVKKEAEQNMKRRMSKRLSKTSLRLAAWHQKQSLRMALKVANRTPEMDWLSSFYRSDPRWQIQAFFDEVAREGGDAQMSEDFAASPLALLFNKANVFTVWRPTSDEAIKNMMLGIATGKGLDIKGKSAKRGNISSYVPFIQIYEEQHKEHAREFLKDGRTIRVFYQSEASRNEALEMLYDIKDFMLFAAQDAMRILSDERASEEDQELAMKHLMYDDTNIRVTLVDTYVKSEAPVFGLDITERLFWESYVMMQDCSRSAGTQWDIGRKSEPTFMDFNFKSLRKEPAPGAPRAVVYQFAKDSPMEPRMLLMAYEEHGMVKPVVSDFDCFLLGSRGVKYSQKIPPDQVELVKWSVKNISEVLDKRAESKSDSGWMAEWFQVLKKAAMRNYVPITPKYGNGDPKSYEIIEIAVSRLKGTGCVRHGAECFNWYFPQEIDDEFLVISDTLPGKVKWMKMNVFELQEILMTKIDEGFTFPINPKWVLCDPGWRRVYDKLLASKKPNVQDSLNCWLPPETGLREKIDAISKRHPHGFEGRVYKVEGTEVMDKMEEELERYRRVQALWRKVRGLVWWIIFLRTKSQTIRLEAIQQRR</sequence>
<feature type="compositionally biased region" description="Low complexity" evidence="1">
    <location>
        <begin position="372"/>
        <end position="388"/>
    </location>
</feature>
<dbReference type="EMBL" id="JATAAI010000041">
    <property type="protein sequence ID" value="KAK1734108.1"/>
    <property type="molecule type" value="Genomic_DNA"/>
</dbReference>
<feature type="compositionally biased region" description="Polar residues" evidence="1">
    <location>
        <begin position="277"/>
        <end position="287"/>
    </location>
</feature>
<feature type="compositionally biased region" description="Polar residues" evidence="1">
    <location>
        <begin position="611"/>
        <end position="620"/>
    </location>
</feature>
<feature type="compositionally biased region" description="Basic and acidic residues" evidence="1">
    <location>
        <begin position="394"/>
        <end position="416"/>
    </location>
</feature>
<feature type="compositionally biased region" description="Basic and acidic residues" evidence="1">
    <location>
        <begin position="300"/>
        <end position="314"/>
    </location>
</feature>
<feature type="compositionally biased region" description="Low complexity" evidence="1">
    <location>
        <begin position="423"/>
        <end position="439"/>
    </location>
</feature>
<feature type="compositionally biased region" description="Basic and acidic residues" evidence="1">
    <location>
        <begin position="496"/>
        <end position="518"/>
    </location>
</feature>
<gene>
    <name evidence="2" type="ORF">QTG54_015111</name>
</gene>
<feature type="compositionally biased region" description="Basic and acidic residues" evidence="1">
    <location>
        <begin position="685"/>
        <end position="694"/>
    </location>
</feature>
<organism evidence="2 3">
    <name type="scientific">Skeletonema marinoi</name>
    <dbReference type="NCBI Taxonomy" id="267567"/>
    <lineage>
        <taxon>Eukaryota</taxon>
        <taxon>Sar</taxon>
        <taxon>Stramenopiles</taxon>
        <taxon>Ochrophyta</taxon>
        <taxon>Bacillariophyta</taxon>
        <taxon>Coscinodiscophyceae</taxon>
        <taxon>Thalassiosirophycidae</taxon>
        <taxon>Thalassiosirales</taxon>
        <taxon>Skeletonemataceae</taxon>
        <taxon>Skeletonema</taxon>
        <taxon>Skeletonema marinoi-dohrnii complex</taxon>
    </lineage>
</organism>
<feature type="region of interest" description="Disordered" evidence="1">
    <location>
        <begin position="229"/>
        <end position="564"/>
    </location>
</feature>
<feature type="region of interest" description="Disordered" evidence="1">
    <location>
        <begin position="84"/>
        <end position="118"/>
    </location>
</feature>
<keyword evidence="3" id="KW-1185">Reference proteome</keyword>
<dbReference type="Proteomes" id="UP001224775">
    <property type="component" value="Unassembled WGS sequence"/>
</dbReference>
<name>A0AAD8XUW1_9STRA</name>